<reference evidence="4" key="1">
    <citation type="journal article" date="2023" name="Commun. Biol.">
        <title>Genome analysis of Parmales, the sister group of diatoms, reveals the evolutionary specialization of diatoms from phago-mixotrophs to photoautotrophs.</title>
        <authorList>
            <person name="Ban H."/>
            <person name="Sato S."/>
            <person name="Yoshikawa S."/>
            <person name="Yamada K."/>
            <person name="Nakamura Y."/>
            <person name="Ichinomiya M."/>
            <person name="Sato N."/>
            <person name="Blanc-Mathieu R."/>
            <person name="Endo H."/>
            <person name="Kuwata A."/>
            <person name="Ogata H."/>
        </authorList>
    </citation>
    <scope>NUCLEOTIDE SEQUENCE [LARGE SCALE GENOMIC DNA]</scope>
</reference>
<dbReference type="InterPro" id="IPR050600">
    <property type="entry name" value="SETD3_SETD6_MTase"/>
</dbReference>
<feature type="compositionally biased region" description="Acidic residues" evidence="1">
    <location>
        <begin position="346"/>
        <end position="368"/>
    </location>
</feature>
<dbReference type="SUPFAM" id="SSF82199">
    <property type="entry name" value="SET domain"/>
    <property type="match status" value="1"/>
</dbReference>
<dbReference type="AlphaFoldDB" id="A0A9W7EG49"/>
<accession>A0A9W7EG49</accession>
<dbReference type="PANTHER" id="PTHR13271">
    <property type="entry name" value="UNCHARACTERIZED PUTATIVE METHYLTRANSFERASE"/>
    <property type="match status" value="1"/>
</dbReference>
<dbReference type="GO" id="GO:0016279">
    <property type="term" value="F:protein-lysine N-methyltransferase activity"/>
    <property type="evidence" value="ECO:0007669"/>
    <property type="project" value="TreeGrafter"/>
</dbReference>
<dbReference type="PROSITE" id="PS50280">
    <property type="entry name" value="SET"/>
    <property type="match status" value="1"/>
</dbReference>
<dbReference type="Proteomes" id="UP001162640">
    <property type="component" value="Unassembled WGS sequence"/>
</dbReference>
<name>A0A9W7EG49_9STRA</name>
<sequence length="477" mass="52143">MEPEPKQIRSYLEEMSKRSSALSSSSFDDLLAYAEPFAPSVTISNPPNRCLIANTPATANEPFLSIPFSKLITPDTPLAFLSQVNSLRPPQTQTTTHTHQLITNSDLAIILNLLSLPQTHAYKKLLPSQSEFDAILPVTWSSSTLSSNLKGSSALISEIESLKSSLSSLFSSVISKLSSPTTTFTDFLHAYCCISSRSFSIKDAADPNAPPTPALLPLIDMCNHKRPRVCSYKKHGDRVVLTALIDLKPGDEVSITYGAKSSSELLRDYGFALGSEENTEPDGSCNDCVKITIRDNFLVSFRAPGGGASYSYFCLSEGVNAVREKAEEGEADFGFSGGENGATSFEDFEEGDEEGEDDDFFGDDDDDENDGPDLLDIVERVALLESTLTTSLSNYDSPPTSSSPSCLIVLDNDVRIIKFYVKVCKAILKIAELVSKEVSVDEISKYLEEMKNMTEINEWEAVVAFCKLKLALSKYFC</sequence>
<dbReference type="Pfam" id="PF00856">
    <property type="entry name" value="SET"/>
    <property type="match status" value="1"/>
</dbReference>
<dbReference type="InterPro" id="IPR001214">
    <property type="entry name" value="SET_dom"/>
</dbReference>
<organism evidence="3 4">
    <name type="scientific">Triparma laevis f. inornata</name>
    <dbReference type="NCBI Taxonomy" id="1714386"/>
    <lineage>
        <taxon>Eukaryota</taxon>
        <taxon>Sar</taxon>
        <taxon>Stramenopiles</taxon>
        <taxon>Ochrophyta</taxon>
        <taxon>Bolidophyceae</taxon>
        <taxon>Parmales</taxon>
        <taxon>Triparmaceae</taxon>
        <taxon>Triparma</taxon>
    </lineage>
</organism>
<evidence type="ECO:0000256" key="1">
    <source>
        <dbReference type="SAM" id="MobiDB-lite"/>
    </source>
</evidence>
<dbReference type="InterPro" id="IPR046341">
    <property type="entry name" value="SET_dom_sf"/>
</dbReference>
<dbReference type="CDD" id="cd10527">
    <property type="entry name" value="SET_LSMT"/>
    <property type="match status" value="1"/>
</dbReference>
<dbReference type="Gene3D" id="3.90.1410.10">
    <property type="entry name" value="set domain protein methyltransferase, domain 1"/>
    <property type="match status" value="1"/>
</dbReference>
<feature type="region of interest" description="Disordered" evidence="1">
    <location>
        <begin position="331"/>
        <end position="368"/>
    </location>
</feature>
<evidence type="ECO:0000313" key="3">
    <source>
        <dbReference type="EMBL" id="GMH75373.1"/>
    </source>
</evidence>
<protein>
    <recommendedName>
        <fullName evidence="2">SET domain-containing protein</fullName>
    </recommendedName>
</protein>
<proteinExistence type="predicted"/>
<gene>
    <name evidence="3" type="ORF">TL16_g06742</name>
</gene>
<feature type="domain" description="SET" evidence="2">
    <location>
        <begin position="35"/>
        <end position="258"/>
    </location>
</feature>
<comment type="caution">
    <text evidence="3">The sequence shown here is derived from an EMBL/GenBank/DDBJ whole genome shotgun (WGS) entry which is preliminary data.</text>
</comment>
<evidence type="ECO:0000259" key="2">
    <source>
        <dbReference type="PROSITE" id="PS50280"/>
    </source>
</evidence>
<evidence type="ECO:0000313" key="4">
    <source>
        <dbReference type="Proteomes" id="UP001162640"/>
    </source>
</evidence>
<dbReference type="EMBL" id="BLQM01000207">
    <property type="protein sequence ID" value="GMH75373.1"/>
    <property type="molecule type" value="Genomic_DNA"/>
</dbReference>